<reference evidence="2 3" key="1">
    <citation type="journal article" date="2017" name="Nat. Commun.">
        <title>Genome assembly with in vitro proximity ligation data and whole-genome triplication in lettuce.</title>
        <authorList>
            <person name="Reyes-Chin-Wo S."/>
            <person name="Wang Z."/>
            <person name="Yang X."/>
            <person name="Kozik A."/>
            <person name="Arikit S."/>
            <person name="Song C."/>
            <person name="Xia L."/>
            <person name="Froenicke L."/>
            <person name="Lavelle D.O."/>
            <person name="Truco M.J."/>
            <person name="Xia R."/>
            <person name="Zhu S."/>
            <person name="Xu C."/>
            <person name="Xu H."/>
            <person name="Xu X."/>
            <person name="Cox K."/>
            <person name="Korf I."/>
            <person name="Meyers B.C."/>
            <person name="Michelmore R.W."/>
        </authorList>
    </citation>
    <scope>NUCLEOTIDE SEQUENCE [LARGE SCALE GENOMIC DNA]</scope>
    <source>
        <strain evidence="3">cv. Salinas</strain>
        <tissue evidence="2">Seedlings</tissue>
    </source>
</reference>
<dbReference type="EMBL" id="NBSK02000003">
    <property type="protein sequence ID" value="KAJ0218680.1"/>
    <property type="molecule type" value="Genomic_DNA"/>
</dbReference>
<evidence type="ECO:0000313" key="3">
    <source>
        <dbReference type="Proteomes" id="UP000235145"/>
    </source>
</evidence>
<feature type="compositionally biased region" description="Basic and acidic residues" evidence="1">
    <location>
        <begin position="99"/>
        <end position="112"/>
    </location>
</feature>
<organism evidence="2 3">
    <name type="scientific">Lactuca sativa</name>
    <name type="common">Garden lettuce</name>
    <dbReference type="NCBI Taxonomy" id="4236"/>
    <lineage>
        <taxon>Eukaryota</taxon>
        <taxon>Viridiplantae</taxon>
        <taxon>Streptophyta</taxon>
        <taxon>Embryophyta</taxon>
        <taxon>Tracheophyta</taxon>
        <taxon>Spermatophyta</taxon>
        <taxon>Magnoliopsida</taxon>
        <taxon>eudicotyledons</taxon>
        <taxon>Gunneridae</taxon>
        <taxon>Pentapetalae</taxon>
        <taxon>asterids</taxon>
        <taxon>campanulids</taxon>
        <taxon>Asterales</taxon>
        <taxon>Asteraceae</taxon>
        <taxon>Cichorioideae</taxon>
        <taxon>Cichorieae</taxon>
        <taxon>Lactucinae</taxon>
        <taxon>Lactuca</taxon>
    </lineage>
</organism>
<dbReference type="Gramene" id="rna-gnl|WGS:NBSK|LSAT_3X119000_mrna">
    <property type="protein sequence ID" value="cds-PLY66807.1"/>
    <property type="gene ID" value="gene-LSAT_3X119000"/>
</dbReference>
<gene>
    <name evidence="2" type="ORF">LSAT_V11C300149650</name>
</gene>
<evidence type="ECO:0000256" key="1">
    <source>
        <dbReference type="SAM" id="MobiDB-lite"/>
    </source>
</evidence>
<sequence>MVANKLTGKTDVVDNLKEKTDAVDTLKEKAVAIDDNLSACTLDYDRKAELIAFDETKSGVKGLVDAGITEVPRIFRLPSPENQTPTKSRHQSTVFRSSTLKESRKIRSGERR</sequence>
<evidence type="ECO:0000313" key="2">
    <source>
        <dbReference type="EMBL" id="KAJ0218680.1"/>
    </source>
</evidence>
<accession>A0A9R1XL07</accession>
<protein>
    <submittedName>
        <fullName evidence="2">Uncharacterized protein</fullName>
    </submittedName>
</protein>
<keyword evidence="3" id="KW-1185">Reference proteome</keyword>
<feature type="region of interest" description="Disordered" evidence="1">
    <location>
        <begin position="76"/>
        <end position="112"/>
    </location>
</feature>
<proteinExistence type="predicted"/>
<dbReference type="AlphaFoldDB" id="A0A9R1XL07"/>
<name>A0A9R1XL07_LACSA</name>
<feature type="compositionally biased region" description="Polar residues" evidence="1">
    <location>
        <begin position="80"/>
        <end position="98"/>
    </location>
</feature>
<comment type="caution">
    <text evidence="2">The sequence shown here is derived from an EMBL/GenBank/DDBJ whole genome shotgun (WGS) entry which is preliminary data.</text>
</comment>
<dbReference type="Proteomes" id="UP000235145">
    <property type="component" value="Unassembled WGS sequence"/>
</dbReference>